<evidence type="ECO:0000313" key="10">
    <source>
        <dbReference type="Proteomes" id="UP000664731"/>
    </source>
</evidence>
<keyword evidence="4 7" id="KW-0378">Hydrolase</keyword>
<dbReference type="NCBIfam" id="TIGR01662">
    <property type="entry name" value="HAD-SF-IIIA"/>
    <property type="match status" value="1"/>
</dbReference>
<evidence type="ECO:0000256" key="2">
    <source>
        <dbReference type="ARBA" id="ARBA00022490"/>
    </source>
</evidence>
<dbReference type="GO" id="GO:0016791">
    <property type="term" value="F:phosphatase activity"/>
    <property type="evidence" value="ECO:0007669"/>
    <property type="project" value="InterPro"/>
</dbReference>
<evidence type="ECO:0000313" key="9">
    <source>
        <dbReference type="EMBL" id="MBO1250373.1"/>
    </source>
</evidence>
<dbReference type="RefSeq" id="WP_207575771.1">
    <property type="nucleotide sequence ID" value="NZ_JAFNME010000025.1"/>
</dbReference>
<comment type="cofactor">
    <cofactor evidence="8">
        <name>Zn(2+)</name>
        <dbReference type="ChEBI" id="CHEBI:29105"/>
    </cofactor>
</comment>
<keyword evidence="2 7" id="KW-0963">Cytoplasm</keyword>
<protein>
    <recommendedName>
        <fullName evidence="6 7">D,D-heptose 1,7-bisphosphate phosphatase</fullName>
        <ecNumber evidence="7">3.1.3.-</ecNumber>
    </recommendedName>
</protein>
<keyword evidence="5 7" id="KW-0119">Carbohydrate metabolism</keyword>
<feature type="binding site" evidence="8">
    <location>
        <position position="7"/>
    </location>
    <ligand>
        <name>Mg(2+)</name>
        <dbReference type="ChEBI" id="CHEBI:18420"/>
    </ligand>
</feature>
<keyword evidence="10" id="KW-1185">Reference proteome</keyword>
<comment type="subcellular location">
    <subcellularLocation>
        <location evidence="1 7">Cytoplasm</location>
    </subcellularLocation>
</comment>
<comment type="caution">
    <text evidence="9">The sequence shown here is derived from an EMBL/GenBank/DDBJ whole genome shotgun (WGS) entry which is preliminary data.</text>
</comment>
<feature type="binding site" evidence="8">
    <location>
        <position position="89"/>
    </location>
    <ligand>
        <name>Zn(2+)</name>
        <dbReference type="ChEBI" id="CHEBI:29105"/>
    </ligand>
</feature>
<proteinExistence type="inferred from homology"/>
<evidence type="ECO:0000256" key="1">
    <source>
        <dbReference type="ARBA" id="ARBA00004496"/>
    </source>
</evidence>
<dbReference type="AlphaFoldDB" id="A0A939H1W6"/>
<dbReference type="EC" id="3.1.3.-" evidence="7"/>
<dbReference type="GO" id="GO:0005737">
    <property type="term" value="C:cytoplasm"/>
    <property type="evidence" value="ECO:0007669"/>
    <property type="project" value="UniProtKB-SubCell"/>
</dbReference>
<evidence type="ECO:0000256" key="7">
    <source>
        <dbReference type="PIRNR" id="PIRNR004682"/>
    </source>
</evidence>
<feature type="binding site" evidence="8">
    <location>
        <position position="97"/>
    </location>
    <ligand>
        <name>Zn(2+)</name>
        <dbReference type="ChEBI" id="CHEBI:29105"/>
    </ligand>
</feature>
<evidence type="ECO:0000256" key="3">
    <source>
        <dbReference type="ARBA" id="ARBA00022723"/>
    </source>
</evidence>
<comment type="cofactor">
    <cofactor evidence="8">
        <name>Mg(2+)</name>
        <dbReference type="ChEBI" id="CHEBI:18420"/>
    </cofactor>
</comment>
<dbReference type="Gene3D" id="3.40.50.1000">
    <property type="entry name" value="HAD superfamily/HAD-like"/>
    <property type="match status" value="1"/>
</dbReference>
<dbReference type="PANTHER" id="PTHR42891">
    <property type="entry name" value="D-GLYCERO-BETA-D-MANNO-HEPTOSE-1,7-BISPHOSPHATE 7-PHOSPHATASE"/>
    <property type="match status" value="1"/>
</dbReference>
<organism evidence="9 10">
    <name type="scientific">Comamonas denitrificans</name>
    <dbReference type="NCBI Taxonomy" id="117506"/>
    <lineage>
        <taxon>Bacteria</taxon>
        <taxon>Pseudomonadati</taxon>
        <taxon>Pseudomonadota</taxon>
        <taxon>Betaproteobacteria</taxon>
        <taxon>Burkholderiales</taxon>
        <taxon>Comamonadaceae</taxon>
        <taxon>Comamonas</taxon>
    </lineage>
</organism>
<dbReference type="InterPro" id="IPR036412">
    <property type="entry name" value="HAD-like_sf"/>
</dbReference>
<dbReference type="PANTHER" id="PTHR42891:SF1">
    <property type="entry name" value="D-GLYCERO-BETA-D-MANNO-HEPTOSE-1,7-BISPHOSPHATE 7-PHOSPHATASE"/>
    <property type="match status" value="1"/>
</dbReference>
<dbReference type="SUPFAM" id="SSF56784">
    <property type="entry name" value="HAD-like"/>
    <property type="match status" value="1"/>
</dbReference>
<dbReference type="EMBL" id="JAFNME010000025">
    <property type="protein sequence ID" value="MBO1250373.1"/>
    <property type="molecule type" value="Genomic_DNA"/>
</dbReference>
<gene>
    <name evidence="9" type="ORF">J1777_11150</name>
</gene>
<keyword evidence="8" id="KW-0460">Magnesium</keyword>
<feature type="binding site" evidence="8">
    <location>
        <position position="91"/>
    </location>
    <ligand>
        <name>Zn(2+)</name>
        <dbReference type="ChEBI" id="CHEBI:29105"/>
    </ligand>
</feature>
<dbReference type="Proteomes" id="UP000664731">
    <property type="component" value="Unassembled WGS sequence"/>
</dbReference>
<dbReference type="InterPro" id="IPR006549">
    <property type="entry name" value="HAD-SF_hydro_IIIA"/>
</dbReference>
<dbReference type="InterPro" id="IPR023214">
    <property type="entry name" value="HAD_sf"/>
</dbReference>
<keyword evidence="3 8" id="KW-0479">Metal-binding</keyword>
<dbReference type="PIRSF" id="PIRSF004682">
    <property type="entry name" value="GmhB"/>
    <property type="match status" value="1"/>
</dbReference>
<evidence type="ECO:0000256" key="8">
    <source>
        <dbReference type="PIRSR" id="PIRSR004682-4"/>
    </source>
</evidence>
<evidence type="ECO:0000256" key="6">
    <source>
        <dbReference type="ARBA" id="ARBA00031828"/>
    </source>
</evidence>
<comment type="similarity">
    <text evidence="7">Belongs to the gmhB family.</text>
</comment>
<evidence type="ECO:0000256" key="4">
    <source>
        <dbReference type="ARBA" id="ARBA00022801"/>
    </source>
</evidence>
<dbReference type="NCBIfam" id="TIGR01656">
    <property type="entry name" value="Histidinol-ppas"/>
    <property type="match status" value="1"/>
</dbReference>
<reference evidence="9" key="1">
    <citation type="submission" date="2021-03" db="EMBL/GenBank/DDBJ databases">
        <title>Comamonas denitrificans.</title>
        <authorList>
            <person name="Finster K."/>
        </authorList>
    </citation>
    <scope>NUCLEOTIDE SEQUENCE</scope>
    <source>
        <strain evidence="9">MM2021_4</strain>
    </source>
</reference>
<dbReference type="GO" id="GO:0005975">
    <property type="term" value="P:carbohydrate metabolic process"/>
    <property type="evidence" value="ECO:0007669"/>
    <property type="project" value="InterPro"/>
</dbReference>
<evidence type="ECO:0000256" key="5">
    <source>
        <dbReference type="ARBA" id="ARBA00023277"/>
    </source>
</evidence>
<keyword evidence="8" id="KW-0862">Zinc</keyword>
<dbReference type="InterPro" id="IPR006543">
    <property type="entry name" value="Histidinol-phos"/>
</dbReference>
<accession>A0A939H1W6</accession>
<dbReference type="GO" id="GO:0046872">
    <property type="term" value="F:metal ion binding"/>
    <property type="evidence" value="ECO:0007669"/>
    <property type="project" value="UniProtKB-KW"/>
</dbReference>
<feature type="binding site" evidence="8">
    <location>
        <position position="99"/>
    </location>
    <ligand>
        <name>Zn(2+)</name>
        <dbReference type="ChEBI" id="CHEBI:29105"/>
    </ligand>
</feature>
<dbReference type="InterPro" id="IPR004446">
    <property type="entry name" value="Heptose_bisP_phosphatase"/>
</dbReference>
<sequence length="178" mass="18958">MKVVVFDYLGSIDPDSVGAVMDVSTWQAQPGIADAIAHLNHHGWHVVQAVNQPGLGRGSLEIAELTAVQQRLQKILNAAGGRIEAFFFCPHAPEEHCDCRKPAPGLLLQIAARCGVAPQELWVVGLCQAHIQAGLAVGAKVALVMPDPSLHIDCTPCAQSPLPRYANWMALAHALAPD</sequence>
<name>A0A939H1W6_9BURK</name>